<organism evidence="3">
    <name type="scientific">candidate division WOR-3 bacterium</name>
    <dbReference type="NCBI Taxonomy" id="2052148"/>
    <lineage>
        <taxon>Bacteria</taxon>
        <taxon>Bacteria division WOR-3</taxon>
    </lineage>
</organism>
<protein>
    <recommendedName>
        <fullName evidence="2">Glycosyl hydrolase-like 10 domain-containing protein</fullName>
    </recommendedName>
</protein>
<dbReference type="EMBL" id="DSTT01000003">
    <property type="protein sequence ID" value="HFK23678.1"/>
    <property type="molecule type" value="Genomic_DNA"/>
</dbReference>
<dbReference type="InterPro" id="IPR017853">
    <property type="entry name" value="GH"/>
</dbReference>
<dbReference type="InterPro" id="IPR052177">
    <property type="entry name" value="Divisome_Glycosyl_Hydrolase"/>
</dbReference>
<name>A0A7C3N5Q1_UNCW3</name>
<dbReference type="AlphaFoldDB" id="A0A7C3N5Q1"/>
<dbReference type="InterPro" id="IPR003790">
    <property type="entry name" value="GHL10"/>
</dbReference>
<reference evidence="3" key="1">
    <citation type="journal article" date="2020" name="mSystems">
        <title>Genome- and Community-Level Interaction Insights into Carbon Utilization and Element Cycling Functions of Hydrothermarchaeota in Hydrothermal Sediment.</title>
        <authorList>
            <person name="Zhou Z."/>
            <person name="Liu Y."/>
            <person name="Xu W."/>
            <person name="Pan J."/>
            <person name="Luo Z.H."/>
            <person name="Li M."/>
        </authorList>
    </citation>
    <scope>NUCLEOTIDE SEQUENCE [LARGE SCALE GENOMIC DNA]</scope>
    <source>
        <strain evidence="3">SpSt-464</strain>
    </source>
</reference>
<accession>A0A7C3N5Q1</accession>
<feature type="domain" description="Glycosyl hydrolase-like 10" evidence="2">
    <location>
        <begin position="27"/>
        <end position="324"/>
    </location>
</feature>
<sequence length="378" mass="44383">MFFLRKSPYPWAFLLSFLSFLSLFSFEIKGVWVTRWELYSPEKIESIVDSLSIANVTDAYVQIYGSGYAFFNSKIAPVKYKDFDPLEIFIQKAHSKNIKVHAWINLLYMWDRREMVDDDKHILKRYPKSVLVDDKNISLLDYSLEMIKERNIEGFYVSPSSDIVKDYILFLIDEVLFNYNIDGIHLDYSRFPGREFVYDIFLRSNFIQKFLVDPFEIKSENSLKIFGEKGVNALLNEWQNFPKEELKSLIKEIYFLVKNHNPNIQLSSAVFADVDIASSNYYQNWWEWLNEGCIDYVVIMAYSPSISVLKKQIDKIQNKTTLSKVVVGVASYNQTVYNMSNNVRELYNYPVLGFCIFSDQSLFDQKGSYSYVGKTIFK</sequence>
<proteinExistence type="predicted"/>
<evidence type="ECO:0000256" key="1">
    <source>
        <dbReference type="ARBA" id="ARBA00022729"/>
    </source>
</evidence>
<comment type="caution">
    <text evidence="3">The sequence shown here is derived from an EMBL/GenBank/DDBJ whole genome shotgun (WGS) entry which is preliminary data.</text>
</comment>
<dbReference type="SUPFAM" id="SSF51445">
    <property type="entry name" value="(Trans)glycosidases"/>
    <property type="match status" value="1"/>
</dbReference>
<dbReference type="Gene3D" id="3.20.20.80">
    <property type="entry name" value="Glycosidases"/>
    <property type="match status" value="1"/>
</dbReference>
<evidence type="ECO:0000313" key="3">
    <source>
        <dbReference type="EMBL" id="HFK23678.1"/>
    </source>
</evidence>
<dbReference type="PANTHER" id="PTHR43405">
    <property type="entry name" value="GLYCOSYL HYDROLASE DIGH"/>
    <property type="match status" value="1"/>
</dbReference>
<gene>
    <name evidence="3" type="ORF">ENS15_03380</name>
</gene>
<dbReference type="PANTHER" id="PTHR43405:SF1">
    <property type="entry name" value="GLYCOSYL HYDROLASE DIGH"/>
    <property type="match status" value="1"/>
</dbReference>
<keyword evidence="1" id="KW-0732">Signal</keyword>
<evidence type="ECO:0000259" key="2">
    <source>
        <dbReference type="Pfam" id="PF02638"/>
    </source>
</evidence>
<dbReference type="Pfam" id="PF02638">
    <property type="entry name" value="GHL10"/>
    <property type="match status" value="1"/>
</dbReference>